<reference evidence="11" key="2">
    <citation type="submission" date="2025-08" db="UniProtKB">
        <authorList>
            <consortium name="Ensembl"/>
        </authorList>
    </citation>
    <scope>IDENTIFICATION</scope>
</reference>
<evidence type="ECO:0000259" key="10">
    <source>
        <dbReference type="Pfam" id="PF15317"/>
    </source>
</evidence>
<proteinExistence type="inferred from homology"/>
<dbReference type="Proteomes" id="UP000694397">
    <property type="component" value="Chromosome 1"/>
</dbReference>
<dbReference type="Pfam" id="PF15317">
    <property type="entry name" value="Lbh"/>
    <property type="match status" value="1"/>
</dbReference>
<feature type="region of interest" description="Disordered" evidence="9">
    <location>
        <begin position="86"/>
        <end position="124"/>
    </location>
</feature>
<dbReference type="AlphaFoldDB" id="A0A8C9T1Z8"/>
<dbReference type="Ensembl" id="ENSSFOT00015057602.1">
    <property type="protein sequence ID" value="ENSSFOP00015041938.1"/>
    <property type="gene ID" value="ENSSFOG00015032672.1"/>
</dbReference>
<sequence>MSAADISLQRCLPLICVTIVNPLPEFEFRRGTQEMNEVVTSSPMEDMCLSTSQDQHSYQIFPDPTDFECYCKLKDHLPCIVVEPTEDEVESGELRWPPEELLVSDDKEEKTENKTVQPVPTSQP</sequence>
<feature type="compositionally biased region" description="Polar residues" evidence="9">
    <location>
        <begin position="114"/>
        <end position="124"/>
    </location>
</feature>
<evidence type="ECO:0000256" key="6">
    <source>
        <dbReference type="ARBA" id="ARBA00023015"/>
    </source>
</evidence>
<name>A0A8C9T1Z8_SCLFO</name>
<reference evidence="11 12" key="1">
    <citation type="submission" date="2019-04" db="EMBL/GenBank/DDBJ databases">
        <authorList>
            <consortium name="Wellcome Sanger Institute Data Sharing"/>
        </authorList>
    </citation>
    <scope>NUCLEOTIDE SEQUENCE [LARGE SCALE GENOMIC DNA]</scope>
</reference>
<reference evidence="11" key="3">
    <citation type="submission" date="2025-09" db="UniProtKB">
        <authorList>
            <consortium name="Ensembl"/>
        </authorList>
    </citation>
    <scope>IDENTIFICATION</scope>
</reference>
<dbReference type="PANTHER" id="PTHR14987">
    <property type="entry name" value="PROTEIN LBH-RELATED"/>
    <property type="match status" value="1"/>
</dbReference>
<evidence type="ECO:0000256" key="1">
    <source>
        <dbReference type="ARBA" id="ARBA00004123"/>
    </source>
</evidence>
<evidence type="ECO:0000256" key="4">
    <source>
        <dbReference type="ARBA" id="ARBA00017731"/>
    </source>
</evidence>
<evidence type="ECO:0000256" key="9">
    <source>
        <dbReference type="SAM" id="MobiDB-lite"/>
    </source>
</evidence>
<keyword evidence="8" id="KW-0539">Nucleus</keyword>
<evidence type="ECO:0000313" key="11">
    <source>
        <dbReference type="Ensembl" id="ENSSFOP00015041938.1"/>
    </source>
</evidence>
<accession>A0A8C9T1Z8</accession>
<dbReference type="GO" id="GO:0005737">
    <property type="term" value="C:cytoplasm"/>
    <property type="evidence" value="ECO:0007669"/>
    <property type="project" value="UniProtKB-SubCell"/>
</dbReference>
<protein>
    <recommendedName>
        <fullName evidence="4">Protein LBH</fullName>
    </recommendedName>
</protein>
<evidence type="ECO:0000256" key="7">
    <source>
        <dbReference type="ARBA" id="ARBA00023163"/>
    </source>
</evidence>
<evidence type="ECO:0000256" key="2">
    <source>
        <dbReference type="ARBA" id="ARBA00004496"/>
    </source>
</evidence>
<dbReference type="GeneTree" id="ENSGT00390000009189"/>
<feature type="domain" description="LBH" evidence="10">
    <location>
        <begin position="35"/>
        <end position="114"/>
    </location>
</feature>
<dbReference type="InterPro" id="IPR013294">
    <property type="entry name" value="LBH"/>
</dbReference>
<dbReference type="GO" id="GO:0005634">
    <property type="term" value="C:nucleus"/>
    <property type="evidence" value="ECO:0007669"/>
    <property type="project" value="UniProtKB-SubCell"/>
</dbReference>
<feature type="compositionally biased region" description="Basic and acidic residues" evidence="9">
    <location>
        <begin position="92"/>
        <end position="113"/>
    </location>
</feature>
<dbReference type="GO" id="GO:0045893">
    <property type="term" value="P:positive regulation of DNA-templated transcription"/>
    <property type="evidence" value="ECO:0007669"/>
    <property type="project" value="TreeGrafter"/>
</dbReference>
<organism evidence="11 12">
    <name type="scientific">Scleropages formosus</name>
    <name type="common">Asian bonytongue</name>
    <name type="synonym">Osteoglossum formosum</name>
    <dbReference type="NCBI Taxonomy" id="113540"/>
    <lineage>
        <taxon>Eukaryota</taxon>
        <taxon>Metazoa</taxon>
        <taxon>Chordata</taxon>
        <taxon>Craniata</taxon>
        <taxon>Vertebrata</taxon>
        <taxon>Euteleostomi</taxon>
        <taxon>Actinopterygii</taxon>
        <taxon>Neopterygii</taxon>
        <taxon>Teleostei</taxon>
        <taxon>Osteoglossocephala</taxon>
        <taxon>Osteoglossomorpha</taxon>
        <taxon>Osteoglossiformes</taxon>
        <taxon>Osteoglossidae</taxon>
        <taxon>Scleropages</taxon>
    </lineage>
</organism>
<keyword evidence="7" id="KW-0804">Transcription</keyword>
<keyword evidence="6" id="KW-0805">Transcription regulation</keyword>
<evidence type="ECO:0000256" key="3">
    <source>
        <dbReference type="ARBA" id="ARBA00010862"/>
    </source>
</evidence>
<comment type="similarity">
    <text evidence="3">Belongs to the LBH family.</text>
</comment>
<comment type="subcellular location">
    <subcellularLocation>
        <location evidence="2">Cytoplasm</location>
    </subcellularLocation>
    <subcellularLocation>
        <location evidence="1">Nucleus</location>
    </subcellularLocation>
</comment>
<evidence type="ECO:0000256" key="8">
    <source>
        <dbReference type="ARBA" id="ARBA00023242"/>
    </source>
</evidence>
<keyword evidence="12" id="KW-1185">Reference proteome</keyword>
<dbReference type="OrthoDB" id="8937789at2759"/>
<evidence type="ECO:0000256" key="5">
    <source>
        <dbReference type="ARBA" id="ARBA00022490"/>
    </source>
</evidence>
<dbReference type="InterPro" id="IPR042945">
    <property type="entry name" value="LBH_dom_prot"/>
</dbReference>
<dbReference type="PANTHER" id="PTHR14987:SF2">
    <property type="entry name" value="PROTEIN LBH"/>
    <property type="match status" value="1"/>
</dbReference>
<dbReference type="PRINTS" id="PR01881">
    <property type="entry name" value="LBHPROTEIN"/>
</dbReference>
<evidence type="ECO:0000313" key="12">
    <source>
        <dbReference type="Proteomes" id="UP000694397"/>
    </source>
</evidence>
<keyword evidence="5" id="KW-0963">Cytoplasm</keyword>
<dbReference type="InterPro" id="IPR038990">
    <property type="entry name" value="LBH_dom"/>
</dbReference>